<dbReference type="Proteomes" id="UP001234297">
    <property type="component" value="Chromosome 3"/>
</dbReference>
<name>A0ACC2LZ37_PERAE</name>
<protein>
    <submittedName>
        <fullName evidence="1">Uncharacterized protein</fullName>
    </submittedName>
</protein>
<accession>A0ACC2LZ37</accession>
<evidence type="ECO:0000313" key="2">
    <source>
        <dbReference type="Proteomes" id="UP001234297"/>
    </source>
</evidence>
<gene>
    <name evidence="1" type="ORF">MRB53_012957</name>
</gene>
<proteinExistence type="predicted"/>
<sequence>MREARNDRELKLIAIAISIWTGALAPFSLTSNPRYTAKESRAAEERTMDRVEMLRKAALEGDVSALCRLVQEDPLLLQRIDCMSAAGNPLHVASLRGDVDFSKELLRQRPELAGMRDEGGSYPIHLAAAGGHVGVVMEILGTKSTSSRRVQDKDKDGRTALHLAAANGRVDVVRELLRVDPGLAGVVSNRGETALHMSLRNNQVEAAEVLVGCKEELVNEEDSEGNTVLHLATARKQFQMLELFLSKTQVDVNATNGCDCTALDILSQGPSEYGDMEISHLLSNAGCKRNRKTKTAQVQNSSPTQEQSWKERCMPRSWFQRTKKEKNWYQEKHNTLLIVATLIATVTFAAGLSPPGGVWQESNESNDSLSPNPSPSMVRSISRKAIQNGFIPGKAIQSDYEPNNFKLFMYFDMSGLVSSLFIILFLVSGLPLKNQFTTGILVITMWVAVTSVTMAFVFGTMLIVDSHRIAHKLYWILTSWTGFMVLLLFWHVIVLIFRLIRWIFHLIFSVFHLIPIPKFLKSTPLWLWMKNKFQRRTGEDRPPV</sequence>
<evidence type="ECO:0000313" key="1">
    <source>
        <dbReference type="EMBL" id="KAJ8638690.1"/>
    </source>
</evidence>
<keyword evidence="2" id="KW-1185">Reference proteome</keyword>
<organism evidence="1 2">
    <name type="scientific">Persea americana</name>
    <name type="common">Avocado</name>
    <dbReference type="NCBI Taxonomy" id="3435"/>
    <lineage>
        <taxon>Eukaryota</taxon>
        <taxon>Viridiplantae</taxon>
        <taxon>Streptophyta</taxon>
        <taxon>Embryophyta</taxon>
        <taxon>Tracheophyta</taxon>
        <taxon>Spermatophyta</taxon>
        <taxon>Magnoliopsida</taxon>
        <taxon>Magnoliidae</taxon>
        <taxon>Laurales</taxon>
        <taxon>Lauraceae</taxon>
        <taxon>Persea</taxon>
    </lineage>
</organism>
<reference evidence="1 2" key="1">
    <citation type="journal article" date="2022" name="Hortic Res">
        <title>A haplotype resolved chromosomal level avocado genome allows analysis of novel avocado genes.</title>
        <authorList>
            <person name="Nath O."/>
            <person name="Fletcher S.J."/>
            <person name="Hayward A."/>
            <person name="Shaw L.M."/>
            <person name="Masouleh A.K."/>
            <person name="Furtado A."/>
            <person name="Henry R.J."/>
            <person name="Mitter N."/>
        </authorList>
    </citation>
    <scope>NUCLEOTIDE SEQUENCE [LARGE SCALE GENOMIC DNA]</scope>
    <source>
        <strain evidence="2">cv. Hass</strain>
    </source>
</reference>
<comment type="caution">
    <text evidence="1">The sequence shown here is derived from an EMBL/GenBank/DDBJ whole genome shotgun (WGS) entry which is preliminary data.</text>
</comment>
<dbReference type="EMBL" id="CM056811">
    <property type="protein sequence ID" value="KAJ8638690.1"/>
    <property type="molecule type" value="Genomic_DNA"/>
</dbReference>